<protein>
    <submittedName>
        <fullName evidence="1">Uncharacterized protein</fullName>
    </submittedName>
</protein>
<sequence>MGEKEATTEVITSLVNSVADKGLNAAVLERALCSYSGIKG</sequence>
<accession>A0A819Q9A4</accession>
<proteinExistence type="predicted"/>
<reference evidence="1" key="1">
    <citation type="submission" date="2021-02" db="EMBL/GenBank/DDBJ databases">
        <authorList>
            <person name="Nowell W R."/>
        </authorList>
    </citation>
    <scope>NUCLEOTIDE SEQUENCE</scope>
</reference>
<evidence type="ECO:0000313" key="2">
    <source>
        <dbReference type="Proteomes" id="UP000663823"/>
    </source>
</evidence>
<name>A0A819Q9A4_9BILA</name>
<dbReference type="Proteomes" id="UP000663823">
    <property type="component" value="Unassembled WGS sequence"/>
</dbReference>
<feature type="non-terminal residue" evidence="1">
    <location>
        <position position="40"/>
    </location>
</feature>
<evidence type="ECO:0000313" key="1">
    <source>
        <dbReference type="EMBL" id="CAF4024816.1"/>
    </source>
</evidence>
<dbReference type="AlphaFoldDB" id="A0A819Q9A4"/>
<organism evidence="1 2">
    <name type="scientific">Rotaria sordida</name>
    <dbReference type="NCBI Taxonomy" id="392033"/>
    <lineage>
        <taxon>Eukaryota</taxon>
        <taxon>Metazoa</taxon>
        <taxon>Spiralia</taxon>
        <taxon>Gnathifera</taxon>
        <taxon>Rotifera</taxon>
        <taxon>Eurotatoria</taxon>
        <taxon>Bdelloidea</taxon>
        <taxon>Philodinida</taxon>
        <taxon>Philodinidae</taxon>
        <taxon>Rotaria</taxon>
    </lineage>
</organism>
<gene>
    <name evidence="1" type="ORF">OTI717_LOCUS30310</name>
</gene>
<comment type="caution">
    <text evidence="1">The sequence shown here is derived from an EMBL/GenBank/DDBJ whole genome shotgun (WGS) entry which is preliminary data.</text>
</comment>
<dbReference type="EMBL" id="CAJOAX010008063">
    <property type="protein sequence ID" value="CAF4024816.1"/>
    <property type="molecule type" value="Genomic_DNA"/>
</dbReference>